<name>A0A3M7SLJ7_BRAPC</name>
<keyword evidence="2" id="KW-1185">Reference proteome</keyword>
<protein>
    <submittedName>
        <fullName evidence="1">Uncharacterized protein</fullName>
    </submittedName>
</protein>
<gene>
    <name evidence="1" type="ORF">BpHYR1_036031</name>
</gene>
<comment type="caution">
    <text evidence="1">The sequence shown here is derived from an EMBL/GenBank/DDBJ whole genome shotgun (WGS) entry which is preliminary data.</text>
</comment>
<organism evidence="1 2">
    <name type="scientific">Brachionus plicatilis</name>
    <name type="common">Marine rotifer</name>
    <name type="synonym">Brachionus muelleri</name>
    <dbReference type="NCBI Taxonomy" id="10195"/>
    <lineage>
        <taxon>Eukaryota</taxon>
        <taxon>Metazoa</taxon>
        <taxon>Spiralia</taxon>
        <taxon>Gnathifera</taxon>
        <taxon>Rotifera</taxon>
        <taxon>Eurotatoria</taxon>
        <taxon>Monogononta</taxon>
        <taxon>Pseudotrocha</taxon>
        <taxon>Ploima</taxon>
        <taxon>Brachionidae</taxon>
        <taxon>Brachionus</taxon>
    </lineage>
</organism>
<dbReference type="AlphaFoldDB" id="A0A3M7SLJ7"/>
<sequence length="114" mass="13569">MNGIRGKKFKDICLLKVPKELLKELNLPLFLSFVFEQVFHKCFDTRKPNLRISEKLIDVFLSGLLECTNLIYFALLNEIYLTIFSLNSNFHFFIKPFFLSELLKIQNQNYEEKI</sequence>
<evidence type="ECO:0000313" key="2">
    <source>
        <dbReference type="Proteomes" id="UP000276133"/>
    </source>
</evidence>
<reference evidence="1 2" key="1">
    <citation type="journal article" date="2018" name="Sci. Rep.">
        <title>Genomic signatures of local adaptation to the degree of environmental predictability in rotifers.</title>
        <authorList>
            <person name="Franch-Gras L."/>
            <person name="Hahn C."/>
            <person name="Garcia-Roger E.M."/>
            <person name="Carmona M.J."/>
            <person name="Serra M."/>
            <person name="Gomez A."/>
        </authorList>
    </citation>
    <scope>NUCLEOTIDE SEQUENCE [LARGE SCALE GENOMIC DNA]</scope>
    <source>
        <strain evidence="1">HYR1</strain>
    </source>
</reference>
<dbReference type="EMBL" id="REGN01001150">
    <property type="protein sequence ID" value="RNA36653.1"/>
    <property type="molecule type" value="Genomic_DNA"/>
</dbReference>
<accession>A0A3M7SLJ7</accession>
<dbReference type="Proteomes" id="UP000276133">
    <property type="component" value="Unassembled WGS sequence"/>
</dbReference>
<evidence type="ECO:0000313" key="1">
    <source>
        <dbReference type="EMBL" id="RNA36653.1"/>
    </source>
</evidence>
<proteinExistence type="predicted"/>